<evidence type="ECO:0000256" key="2">
    <source>
        <dbReference type="ARBA" id="ARBA00023130"/>
    </source>
</evidence>
<dbReference type="GO" id="GO:0042101">
    <property type="term" value="C:T cell receptor complex"/>
    <property type="evidence" value="ECO:0007669"/>
    <property type="project" value="UniProtKB-KW"/>
</dbReference>
<evidence type="ECO:0000313" key="9">
    <source>
        <dbReference type="Ensembl" id="ENSORLP00015012424.1"/>
    </source>
</evidence>
<organism evidence="9 10">
    <name type="scientific">Oryzias latipes</name>
    <name type="common">Japanese rice fish</name>
    <name type="synonym">Japanese killifish</name>
    <dbReference type="NCBI Taxonomy" id="8090"/>
    <lineage>
        <taxon>Eukaryota</taxon>
        <taxon>Metazoa</taxon>
        <taxon>Chordata</taxon>
        <taxon>Craniata</taxon>
        <taxon>Vertebrata</taxon>
        <taxon>Euteleostomi</taxon>
        <taxon>Actinopterygii</taxon>
        <taxon>Neopterygii</taxon>
        <taxon>Teleostei</taxon>
        <taxon>Neoteleostei</taxon>
        <taxon>Acanthomorphata</taxon>
        <taxon>Ovalentaria</taxon>
        <taxon>Atherinomorphae</taxon>
        <taxon>Beloniformes</taxon>
        <taxon>Adrianichthyidae</taxon>
        <taxon>Oryziinae</taxon>
        <taxon>Oryzias</taxon>
    </lineage>
</organism>
<keyword evidence="4" id="KW-0393">Immunoglobulin domain</keyword>
<dbReference type="InterPro" id="IPR007110">
    <property type="entry name" value="Ig-like_dom"/>
</dbReference>
<dbReference type="InterPro" id="IPR013783">
    <property type="entry name" value="Ig-like_fold"/>
</dbReference>
<protein>
    <recommendedName>
        <fullName evidence="8">Ig-like domain-containing protein</fullName>
    </recommendedName>
</protein>
<evidence type="ECO:0000256" key="6">
    <source>
        <dbReference type="SAM" id="MobiDB-lite"/>
    </source>
</evidence>
<dbReference type="SUPFAM" id="SSF48726">
    <property type="entry name" value="Immunoglobulin"/>
    <property type="match status" value="1"/>
</dbReference>
<feature type="chain" id="PRO_5018049365" description="Ig-like domain-containing protein" evidence="7">
    <location>
        <begin position="18"/>
        <end position="219"/>
    </location>
</feature>
<reference evidence="9" key="4">
    <citation type="submission" date="2025-09" db="UniProtKB">
        <authorList>
            <consortium name="Ensembl"/>
        </authorList>
    </citation>
    <scope>IDENTIFICATION</scope>
    <source>
        <strain evidence="9">HSOK</strain>
    </source>
</reference>
<reference key="1">
    <citation type="journal article" date="2007" name="Nature">
        <title>The medaka draft genome and insights into vertebrate genome evolution.</title>
        <authorList>
            <person name="Kasahara M."/>
            <person name="Naruse K."/>
            <person name="Sasaki S."/>
            <person name="Nakatani Y."/>
            <person name="Qu W."/>
            <person name="Ahsan B."/>
            <person name="Yamada T."/>
            <person name="Nagayasu Y."/>
            <person name="Doi K."/>
            <person name="Kasai Y."/>
            <person name="Jindo T."/>
            <person name="Kobayashi D."/>
            <person name="Shimada A."/>
            <person name="Toyoda A."/>
            <person name="Kuroki Y."/>
            <person name="Fujiyama A."/>
            <person name="Sasaki T."/>
            <person name="Shimizu A."/>
            <person name="Asakawa S."/>
            <person name="Shimizu N."/>
            <person name="Hashimoto S."/>
            <person name="Yang J."/>
            <person name="Lee Y."/>
            <person name="Matsushima K."/>
            <person name="Sugano S."/>
            <person name="Sakaizumi M."/>
            <person name="Narita T."/>
            <person name="Ohishi K."/>
            <person name="Haga S."/>
            <person name="Ohta F."/>
            <person name="Nomoto H."/>
            <person name="Nogata K."/>
            <person name="Morishita T."/>
            <person name="Endo T."/>
            <person name="Shin-I T."/>
            <person name="Takeda H."/>
            <person name="Morishita S."/>
            <person name="Kohara Y."/>
        </authorList>
    </citation>
    <scope>NUCLEOTIDE SEQUENCE [LARGE SCALE GENOMIC DNA]</scope>
    <source>
        <strain>Hd-rR</strain>
    </source>
</reference>
<dbReference type="InterPro" id="IPR013106">
    <property type="entry name" value="Ig_V-set"/>
</dbReference>
<keyword evidence="2" id="KW-1064">Adaptive immunity</keyword>
<evidence type="ECO:0000256" key="1">
    <source>
        <dbReference type="ARBA" id="ARBA00022729"/>
    </source>
</evidence>
<feature type="signal peptide" evidence="7">
    <location>
        <begin position="1"/>
        <end position="17"/>
    </location>
</feature>
<dbReference type="Gene3D" id="2.60.40.10">
    <property type="entry name" value="Immunoglobulins"/>
    <property type="match status" value="1"/>
</dbReference>
<dbReference type="Pfam" id="PF07686">
    <property type="entry name" value="V-set"/>
    <property type="match status" value="1"/>
</dbReference>
<sequence length="219" mass="24248">MEHWLWILLAALFFAQTDNVQQPGGDVTAAEGDTVTLGCHFNSSSSNYYLFWYKQDGSNRPTFILSRFKIGTGTTAEEFKERFSSSLDSESRSVPLKIQKLHVSDSAVYYCALQPTVTGNNKTLYKNLQTPPPHPSPKVPPTRPSSKPPPTRPLRRSPKSRPAPTPPGPSPKLPSTQPLLLPLEVLFPGARMKRAPSVLGKVMSNWGPVMNSFLLVLYL</sequence>
<evidence type="ECO:0000313" key="10">
    <source>
        <dbReference type="Proteomes" id="UP000265200"/>
    </source>
</evidence>
<dbReference type="PANTHER" id="PTHR19367:SF18">
    <property type="entry name" value="T CELL RECEPTOR ALPHA VARIABLE 16"/>
    <property type="match status" value="1"/>
</dbReference>
<dbReference type="InterPro" id="IPR051287">
    <property type="entry name" value="TCR_variable_region"/>
</dbReference>
<evidence type="ECO:0000256" key="5">
    <source>
        <dbReference type="ARBA" id="ARBA00043266"/>
    </source>
</evidence>
<feature type="compositionally biased region" description="Pro residues" evidence="6">
    <location>
        <begin position="130"/>
        <end position="152"/>
    </location>
</feature>
<dbReference type="AlphaFoldDB" id="A0A3P9HXT3"/>
<feature type="domain" description="Ig-like" evidence="8">
    <location>
        <begin position="17"/>
        <end position="129"/>
    </location>
</feature>
<proteinExistence type="predicted"/>
<dbReference type="Ensembl" id="ENSORLT00015019533.1">
    <property type="protein sequence ID" value="ENSORLP00015012424.1"/>
    <property type="gene ID" value="ENSORLG00015013278.1"/>
</dbReference>
<dbReference type="InterPro" id="IPR003599">
    <property type="entry name" value="Ig_sub"/>
</dbReference>
<feature type="compositionally biased region" description="Pro residues" evidence="6">
    <location>
        <begin position="161"/>
        <end position="172"/>
    </location>
</feature>
<evidence type="ECO:0000256" key="3">
    <source>
        <dbReference type="ARBA" id="ARBA00023170"/>
    </source>
</evidence>
<evidence type="ECO:0000256" key="7">
    <source>
        <dbReference type="SAM" id="SignalP"/>
    </source>
</evidence>
<feature type="region of interest" description="Disordered" evidence="6">
    <location>
        <begin position="122"/>
        <end position="177"/>
    </location>
</feature>
<dbReference type="PANTHER" id="PTHR19367">
    <property type="entry name" value="T-CELL RECEPTOR ALPHA CHAIN V REGION"/>
    <property type="match status" value="1"/>
</dbReference>
<keyword evidence="5" id="KW-0391">Immunity</keyword>
<dbReference type="SMART" id="SM00406">
    <property type="entry name" value="IGv"/>
    <property type="match status" value="1"/>
</dbReference>
<keyword evidence="3" id="KW-0675">Receptor</keyword>
<reference evidence="9 10" key="2">
    <citation type="submission" date="2017-04" db="EMBL/GenBank/DDBJ databases">
        <title>CpG methylation of centromeres and impact of large insertions on vertebrate speciation.</title>
        <authorList>
            <person name="Ichikawa K."/>
            <person name="Yoshimura J."/>
            <person name="Morishita S."/>
        </authorList>
    </citation>
    <scope>NUCLEOTIDE SEQUENCE</scope>
    <source>
        <strain evidence="9 10">HSOK</strain>
    </source>
</reference>
<dbReference type="PROSITE" id="PS50835">
    <property type="entry name" value="IG_LIKE"/>
    <property type="match status" value="1"/>
</dbReference>
<evidence type="ECO:0000256" key="4">
    <source>
        <dbReference type="ARBA" id="ARBA00023319"/>
    </source>
</evidence>
<keyword evidence="5" id="KW-1279">T cell receptor</keyword>
<dbReference type="SMART" id="SM00409">
    <property type="entry name" value="IG"/>
    <property type="match status" value="1"/>
</dbReference>
<keyword evidence="1 7" id="KW-0732">Signal</keyword>
<name>A0A3P9HXT3_ORYLA</name>
<reference evidence="9" key="3">
    <citation type="submission" date="2025-08" db="UniProtKB">
        <authorList>
            <consortium name="Ensembl"/>
        </authorList>
    </citation>
    <scope>IDENTIFICATION</scope>
    <source>
        <strain evidence="9">HSOK</strain>
    </source>
</reference>
<dbReference type="Proteomes" id="UP000265200">
    <property type="component" value="Chromosome 17"/>
</dbReference>
<accession>A0A3P9HXT3</accession>
<dbReference type="InterPro" id="IPR036179">
    <property type="entry name" value="Ig-like_dom_sf"/>
</dbReference>
<dbReference type="GO" id="GO:0002250">
    <property type="term" value="P:adaptive immune response"/>
    <property type="evidence" value="ECO:0007669"/>
    <property type="project" value="UniProtKB-KW"/>
</dbReference>
<evidence type="ECO:0000259" key="8">
    <source>
        <dbReference type="PROSITE" id="PS50835"/>
    </source>
</evidence>